<accession>X1T461</accession>
<gene>
    <name evidence="1" type="ORF">S12H4_23217</name>
</gene>
<evidence type="ECO:0000313" key="1">
    <source>
        <dbReference type="EMBL" id="GAI82405.1"/>
    </source>
</evidence>
<name>X1T461_9ZZZZ</name>
<sequence length="81" mass="9229">SKWMWELIRLILTVASPQIRESLCKLLDTLEEQAKKTDNAWDDVLVELLKIVLACPQSQQNVAKFLKDVVDTLPQTPHSKG</sequence>
<feature type="non-terminal residue" evidence="1">
    <location>
        <position position="1"/>
    </location>
</feature>
<dbReference type="AlphaFoldDB" id="X1T461"/>
<protein>
    <submittedName>
        <fullName evidence="1">Uncharacterized protein</fullName>
    </submittedName>
</protein>
<comment type="caution">
    <text evidence="1">The sequence shown here is derived from an EMBL/GenBank/DDBJ whole genome shotgun (WGS) entry which is preliminary data.</text>
</comment>
<organism evidence="1">
    <name type="scientific">marine sediment metagenome</name>
    <dbReference type="NCBI Taxonomy" id="412755"/>
    <lineage>
        <taxon>unclassified sequences</taxon>
        <taxon>metagenomes</taxon>
        <taxon>ecological metagenomes</taxon>
    </lineage>
</organism>
<proteinExistence type="predicted"/>
<dbReference type="EMBL" id="BARW01012274">
    <property type="protein sequence ID" value="GAI82405.1"/>
    <property type="molecule type" value="Genomic_DNA"/>
</dbReference>
<reference evidence="1" key="1">
    <citation type="journal article" date="2014" name="Front. Microbiol.">
        <title>High frequency of phylogenetically diverse reductive dehalogenase-homologous genes in deep subseafloor sedimentary metagenomes.</title>
        <authorList>
            <person name="Kawai M."/>
            <person name="Futagami T."/>
            <person name="Toyoda A."/>
            <person name="Takaki Y."/>
            <person name="Nishi S."/>
            <person name="Hori S."/>
            <person name="Arai W."/>
            <person name="Tsubouchi T."/>
            <person name="Morono Y."/>
            <person name="Uchiyama I."/>
            <person name="Ito T."/>
            <person name="Fujiyama A."/>
            <person name="Inagaki F."/>
            <person name="Takami H."/>
        </authorList>
    </citation>
    <scope>NUCLEOTIDE SEQUENCE</scope>
    <source>
        <strain evidence="1">Expedition CK06-06</strain>
    </source>
</reference>